<dbReference type="Pfam" id="PF01899">
    <property type="entry name" value="MNHE"/>
    <property type="match status" value="1"/>
</dbReference>
<dbReference type="STRING" id="52442.SAMN05421880_11020"/>
<evidence type="ECO:0000256" key="4">
    <source>
        <dbReference type="ARBA" id="ARBA00022692"/>
    </source>
</evidence>
<dbReference type="PANTHER" id="PTHR34584">
    <property type="entry name" value="NA(+)/H(+) ANTIPORTER SUBUNIT E1"/>
    <property type="match status" value="1"/>
</dbReference>
<comment type="subcellular location">
    <subcellularLocation>
        <location evidence="1">Cell membrane</location>
        <topology evidence="1">Multi-pass membrane protein</topology>
    </subcellularLocation>
</comment>
<evidence type="ECO:0000313" key="8">
    <source>
        <dbReference type="Proteomes" id="UP000199561"/>
    </source>
</evidence>
<evidence type="ECO:0000313" key="7">
    <source>
        <dbReference type="EMBL" id="SFM23355.1"/>
    </source>
</evidence>
<comment type="similarity">
    <text evidence="2">Belongs to the CPA3 antiporters (TC 2.A.63) subunit E family.</text>
</comment>
<sequence length="163" mass="18450">MRRLLPHPLLTLTLAGIWLLLVNSLHPGQIVLGLLLGWMIPLITTQFWPEEVRIHHPVRLLHFICIILIDIVLANFTVARLILGRPGNLKPAFVSIPLELKSDLAISFLANVISLTPGTVSARLSDDRSYLLVHALHLDNTDELVTTIKFRYEKPLKEIFEQC</sequence>
<dbReference type="PIRSF" id="PIRSF019239">
    <property type="entry name" value="MrpE"/>
    <property type="match status" value="1"/>
</dbReference>
<evidence type="ECO:0000256" key="5">
    <source>
        <dbReference type="ARBA" id="ARBA00022989"/>
    </source>
</evidence>
<proteinExistence type="inferred from homology"/>
<evidence type="ECO:0000256" key="1">
    <source>
        <dbReference type="ARBA" id="ARBA00004651"/>
    </source>
</evidence>
<evidence type="ECO:0000256" key="2">
    <source>
        <dbReference type="ARBA" id="ARBA00006228"/>
    </source>
</evidence>
<keyword evidence="6" id="KW-0472">Membrane</keyword>
<keyword evidence="5" id="KW-1133">Transmembrane helix</keyword>
<dbReference type="NCBIfam" id="NF006518">
    <property type="entry name" value="PRK08965.1-2"/>
    <property type="match status" value="1"/>
</dbReference>
<accession>A0A1I4P6U9</accession>
<evidence type="ECO:0000256" key="6">
    <source>
        <dbReference type="ARBA" id="ARBA00023136"/>
    </source>
</evidence>
<gene>
    <name evidence="7" type="ORF">SAMN05421880_11020</name>
</gene>
<name>A0A1I4P6U9_9PROT</name>
<evidence type="ECO:0000256" key="3">
    <source>
        <dbReference type="ARBA" id="ARBA00022475"/>
    </source>
</evidence>
<dbReference type="Proteomes" id="UP000199561">
    <property type="component" value="Unassembled WGS sequence"/>
</dbReference>
<dbReference type="EMBL" id="FOUF01000010">
    <property type="protein sequence ID" value="SFM23355.1"/>
    <property type="molecule type" value="Genomic_DNA"/>
</dbReference>
<keyword evidence="3" id="KW-1003">Cell membrane</keyword>
<protein>
    <submittedName>
        <fullName evidence="7">Multisubunit potassium/proton antiporter, PhaE subunit</fullName>
    </submittedName>
</protein>
<keyword evidence="4" id="KW-0812">Transmembrane</keyword>
<dbReference type="AlphaFoldDB" id="A0A1I4P6U9"/>
<dbReference type="RefSeq" id="WP_090668020.1">
    <property type="nucleotide sequence ID" value="NZ_FOUF01000010.1"/>
</dbReference>
<dbReference type="GO" id="GO:0008324">
    <property type="term" value="F:monoatomic cation transmembrane transporter activity"/>
    <property type="evidence" value="ECO:0007669"/>
    <property type="project" value="InterPro"/>
</dbReference>
<reference evidence="7 8" key="1">
    <citation type="submission" date="2016-10" db="EMBL/GenBank/DDBJ databases">
        <authorList>
            <person name="de Groot N.N."/>
        </authorList>
    </citation>
    <scope>NUCLEOTIDE SEQUENCE [LARGE SCALE GENOMIC DNA]</scope>
    <source>
        <strain evidence="7 8">Nm146</strain>
    </source>
</reference>
<dbReference type="InterPro" id="IPR002758">
    <property type="entry name" value="Cation_antiport_E"/>
</dbReference>
<keyword evidence="8" id="KW-1185">Reference proteome</keyword>
<dbReference type="PANTHER" id="PTHR34584:SF1">
    <property type="entry name" value="NA(+)_H(+) ANTIPORTER SUBUNIT E1"/>
    <property type="match status" value="1"/>
</dbReference>
<organism evidence="7 8">
    <name type="scientific">Nitrosomonas nitrosa</name>
    <dbReference type="NCBI Taxonomy" id="52442"/>
    <lineage>
        <taxon>Bacteria</taxon>
        <taxon>Pseudomonadati</taxon>
        <taxon>Pseudomonadota</taxon>
        <taxon>Betaproteobacteria</taxon>
        <taxon>Nitrosomonadales</taxon>
        <taxon>Nitrosomonadaceae</taxon>
        <taxon>Nitrosomonas</taxon>
    </lineage>
</organism>
<dbReference type="GO" id="GO:0005886">
    <property type="term" value="C:plasma membrane"/>
    <property type="evidence" value="ECO:0007669"/>
    <property type="project" value="UniProtKB-SubCell"/>
</dbReference>